<evidence type="ECO:0000313" key="5">
    <source>
        <dbReference type="Proteomes" id="UP000189462"/>
    </source>
</evidence>
<dbReference type="Pfam" id="PF02230">
    <property type="entry name" value="Abhydrolase_2"/>
    <property type="match status" value="1"/>
</dbReference>
<evidence type="ECO:0000256" key="1">
    <source>
        <dbReference type="ARBA" id="ARBA00006499"/>
    </source>
</evidence>
<evidence type="ECO:0000313" key="4">
    <source>
        <dbReference type="EMBL" id="OOG23707.1"/>
    </source>
</evidence>
<evidence type="ECO:0000256" key="2">
    <source>
        <dbReference type="ARBA" id="ARBA00022801"/>
    </source>
</evidence>
<dbReference type="SUPFAM" id="SSF53474">
    <property type="entry name" value="alpha/beta-Hydrolases"/>
    <property type="match status" value="1"/>
</dbReference>
<dbReference type="PANTHER" id="PTHR10655:SF17">
    <property type="entry name" value="LYSOPHOSPHOLIPASE-LIKE PROTEIN 1"/>
    <property type="match status" value="1"/>
</dbReference>
<dbReference type="InterPro" id="IPR029058">
    <property type="entry name" value="AB_hydrolase_fold"/>
</dbReference>
<dbReference type="Proteomes" id="UP000189462">
    <property type="component" value="Unassembled WGS sequence"/>
</dbReference>
<feature type="domain" description="Phospholipase/carboxylesterase/thioesterase" evidence="3">
    <location>
        <begin position="22"/>
        <end position="217"/>
    </location>
</feature>
<dbReference type="InterPro" id="IPR050565">
    <property type="entry name" value="LYPA1-2/EST-like"/>
</dbReference>
<dbReference type="Gene3D" id="3.40.50.1820">
    <property type="entry name" value="alpha/beta hydrolase"/>
    <property type="match status" value="1"/>
</dbReference>
<dbReference type="InterPro" id="IPR003140">
    <property type="entry name" value="PLipase/COase/thioEstase"/>
</dbReference>
<proteinExistence type="inferred from homology"/>
<dbReference type="OrthoDB" id="9801763at2"/>
<dbReference type="EMBL" id="MVBK01000059">
    <property type="protein sequence ID" value="OOG23707.1"/>
    <property type="molecule type" value="Genomic_DNA"/>
</dbReference>
<evidence type="ECO:0000259" key="3">
    <source>
        <dbReference type="Pfam" id="PF02230"/>
    </source>
</evidence>
<keyword evidence="5" id="KW-1185">Reference proteome</keyword>
<dbReference type="PANTHER" id="PTHR10655">
    <property type="entry name" value="LYSOPHOSPHOLIPASE-RELATED"/>
    <property type="match status" value="1"/>
</dbReference>
<comment type="similarity">
    <text evidence="1">Belongs to the AB hydrolase superfamily. AB hydrolase 2 family.</text>
</comment>
<reference evidence="4 5" key="1">
    <citation type="submission" date="2017-02" db="EMBL/GenBank/DDBJ databases">
        <title>Genomic diversity within the haloalkaliphilic genus Thioalkalivibrio.</title>
        <authorList>
            <person name="Ahn A.-C."/>
            <person name="Meier-Kolthoff J."/>
            <person name="Overmars L."/>
            <person name="Richter M."/>
            <person name="Woyke T."/>
            <person name="Sorokin D.Y."/>
            <person name="Muyzer G."/>
        </authorList>
    </citation>
    <scope>NUCLEOTIDE SEQUENCE [LARGE SCALE GENOMIC DNA]</scope>
    <source>
        <strain evidence="4 5">ALJD</strain>
    </source>
</reference>
<dbReference type="AlphaFoldDB" id="A0A1V3NF29"/>
<accession>A0A1V3NF29</accession>
<gene>
    <name evidence="4" type="ORF">B1C78_10510</name>
</gene>
<dbReference type="GO" id="GO:0016787">
    <property type="term" value="F:hydrolase activity"/>
    <property type="evidence" value="ECO:0007669"/>
    <property type="project" value="UniProtKB-KW"/>
</dbReference>
<keyword evidence="2" id="KW-0378">Hydrolase</keyword>
<dbReference type="STRING" id="108003.B1C78_10510"/>
<dbReference type="RefSeq" id="WP_077279106.1">
    <property type="nucleotide sequence ID" value="NZ_MVBK01000059.1"/>
</dbReference>
<organism evidence="4 5">
    <name type="scientific">Thioalkalivibrio denitrificans</name>
    <dbReference type="NCBI Taxonomy" id="108003"/>
    <lineage>
        <taxon>Bacteria</taxon>
        <taxon>Pseudomonadati</taxon>
        <taxon>Pseudomonadota</taxon>
        <taxon>Gammaproteobacteria</taxon>
        <taxon>Chromatiales</taxon>
        <taxon>Ectothiorhodospiraceae</taxon>
        <taxon>Thioalkalivibrio</taxon>
    </lineage>
</organism>
<sequence length="227" mass="25230">MKREQEDLIELYTRPELVACTVWLHGLGVNATDMDAIITNMRRSRELGLHYLAPSAPLRRITVNRGQPMRAWFDVTGDPAEVPEDQAGIEESARRITTLLDDERGRGIASEHTVIGGFSQGASLALHTALRYPHRLGGVIVLSGELVLADSLAGERHPANADVPILMLHGTGDETIPLEDARRSRDRLLELGYAVDWHEFAMGHAVCPEEIDLLDQWTYRILAPARD</sequence>
<name>A0A1V3NF29_9GAMM</name>
<comment type="caution">
    <text evidence="4">The sequence shown here is derived from an EMBL/GenBank/DDBJ whole genome shotgun (WGS) entry which is preliminary data.</text>
</comment>
<protein>
    <submittedName>
        <fullName evidence="4">Phospholipase</fullName>
    </submittedName>
</protein>